<dbReference type="VEuPathDB" id="FungiDB:PABG_07032"/>
<feature type="compositionally biased region" description="Low complexity" evidence="2">
    <location>
        <begin position="76"/>
        <end position="85"/>
    </location>
</feature>
<feature type="region of interest" description="Disordered" evidence="2">
    <location>
        <begin position="270"/>
        <end position="293"/>
    </location>
</feature>
<dbReference type="VEuPathDB" id="FungiDB:PABG_07033"/>
<dbReference type="Proteomes" id="UP000242814">
    <property type="component" value="Unassembled WGS sequence"/>
</dbReference>
<feature type="compositionally biased region" description="Basic residues" evidence="2">
    <location>
        <begin position="58"/>
        <end position="70"/>
    </location>
</feature>
<dbReference type="VEuPathDB" id="FungiDB:PADG_06485"/>
<dbReference type="PROSITE" id="PS00028">
    <property type="entry name" value="ZINC_FINGER_C2H2_1"/>
    <property type="match status" value="1"/>
</dbReference>
<reference evidence="4 5" key="1">
    <citation type="submission" date="2016-06" db="EMBL/GenBank/DDBJ databases">
        <authorList>
            <person name="Kjaerup R.B."/>
            <person name="Dalgaard T.S."/>
            <person name="Juul-Madsen H.R."/>
        </authorList>
    </citation>
    <scope>NUCLEOTIDE SEQUENCE [LARGE SCALE GENOMIC DNA]</scope>
    <source>
        <strain evidence="4 5">Pb300</strain>
    </source>
</reference>
<organism evidence="4 5">
    <name type="scientific">Paracoccidioides brasiliensis</name>
    <dbReference type="NCBI Taxonomy" id="121759"/>
    <lineage>
        <taxon>Eukaryota</taxon>
        <taxon>Fungi</taxon>
        <taxon>Dikarya</taxon>
        <taxon>Ascomycota</taxon>
        <taxon>Pezizomycotina</taxon>
        <taxon>Eurotiomycetes</taxon>
        <taxon>Eurotiomycetidae</taxon>
        <taxon>Onygenales</taxon>
        <taxon>Ajellomycetaceae</taxon>
        <taxon>Paracoccidioides</taxon>
    </lineage>
</organism>
<feature type="region of interest" description="Disordered" evidence="2">
    <location>
        <begin position="116"/>
        <end position="146"/>
    </location>
</feature>
<evidence type="ECO:0000256" key="1">
    <source>
        <dbReference type="PROSITE-ProRule" id="PRU00042"/>
    </source>
</evidence>
<sequence>MSNRWVGVSDIFRVEIVFELETKSYIASVMVDIPELYDMHGSDLTFSYNKAVVRIRHSRKSSKSSHHTMAHSRNYQQHQPQHFHQYSSVSRKLPITDYANPDLTQALTAQYQNPAIQHPTSSFAPPMSYSSSTDSNSSTRTASSMASMGSAQPAYYIHPTTSSFTDPNCHQQLRQTDPPYADQDCVMVTQQSPTTPAKSSRGSGVERSGSRYVCMYPRCESSFSRSADLSRHYPTVHFPDSVRLNCPKPKCSRKGELGFTRQDHLNEHLRQYHKEPVAKRRSSKSSQGPETYR</sequence>
<dbReference type="GO" id="GO:0008270">
    <property type="term" value="F:zinc ion binding"/>
    <property type="evidence" value="ECO:0007669"/>
    <property type="project" value="UniProtKB-KW"/>
</dbReference>
<comment type="caution">
    <text evidence="4">The sequence shown here is derived from an EMBL/GenBank/DDBJ whole genome shotgun (WGS) entry which is preliminary data.</text>
</comment>
<dbReference type="VEuPathDB" id="FungiDB:PADG_06484"/>
<evidence type="ECO:0000259" key="3">
    <source>
        <dbReference type="PROSITE" id="PS50157"/>
    </source>
</evidence>
<name>A0A1D2J9Y0_PARBR</name>
<dbReference type="Gene3D" id="3.30.160.60">
    <property type="entry name" value="Classic Zinc Finger"/>
    <property type="match status" value="1"/>
</dbReference>
<gene>
    <name evidence="4" type="ORF">ACO22_05584</name>
</gene>
<proteinExistence type="predicted"/>
<keyword evidence="1" id="KW-0862">Zinc</keyword>
<accession>A0A1D2J9Y0</accession>
<dbReference type="EMBL" id="LZYO01000254">
    <property type="protein sequence ID" value="ODH22103.1"/>
    <property type="molecule type" value="Genomic_DNA"/>
</dbReference>
<feature type="compositionally biased region" description="Polar residues" evidence="2">
    <location>
        <begin position="284"/>
        <end position="293"/>
    </location>
</feature>
<evidence type="ECO:0000313" key="4">
    <source>
        <dbReference type="EMBL" id="ODH22103.1"/>
    </source>
</evidence>
<protein>
    <recommendedName>
        <fullName evidence="3">C2H2-type domain-containing protein</fullName>
    </recommendedName>
</protein>
<feature type="region of interest" description="Disordered" evidence="2">
    <location>
        <begin position="58"/>
        <end position="86"/>
    </location>
</feature>
<evidence type="ECO:0000256" key="2">
    <source>
        <dbReference type="SAM" id="MobiDB-lite"/>
    </source>
</evidence>
<feature type="domain" description="C2H2-type" evidence="3">
    <location>
        <begin position="212"/>
        <end position="242"/>
    </location>
</feature>
<evidence type="ECO:0000313" key="5">
    <source>
        <dbReference type="Proteomes" id="UP000242814"/>
    </source>
</evidence>
<dbReference type="SMART" id="SM00355">
    <property type="entry name" value="ZnF_C2H2"/>
    <property type="match status" value="2"/>
</dbReference>
<feature type="compositionally biased region" description="Low complexity" evidence="2">
    <location>
        <begin position="121"/>
        <end position="146"/>
    </location>
</feature>
<dbReference type="AlphaFoldDB" id="A0A1D2J9Y0"/>
<keyword evidence="1" id="KW-0863">Zinc-finger</keyword>
<keyword evidence="1" id="KW-0479">Metal-binding</keyword>
<dbReference type="InterPro" id="IPR013087">
    <property type="entry name" value="Znf_C2H2_type"/>
</dbReference>
<dbReference type="PROSITE" id="PS50157">
    <property type="entry name" value="ZINC_FINGER_C2H2_2"/>
    <property type="match status" value="1"/>
</dbReference>